<evidence type="ECO:0000256" key="2">
    <source>
        <dbReference type="SAM" id="SignalP"/>
    </source>
</evidence>
<dbReference type="InterPro" id="IPR000073">
    <property type="entry name" value="AB_hydrolase_1"/>
</dbReference>
<evidence type="ECO:0000313" key="4">
    <source>
        <dbReference type="EMBL" id="PGH13130.1"/>
    </source>
</evidence>
<evidence type="ECO:0000313" key="5">
    <source>
        <dbReference type="Proteomes" id="UP000223968"/>
    </source>
</evidence>
<dbReference type="InterPro" id="IPR029058">
    <property type="entry name" value="AB_hydrolase_fold"/>
</dbReference>
<dbReference type="GO" id="GO:0016020">
    <property type="term" value="C:membrane"/>
    <property type="evidence" value="ECO:0007669"/>
    <property type="project" value="TreeGrafter"/>
</dbReference>
<dbReference type="InterPro" id="IPR050266">
    <property type="entry name" value="AB_hydrolase_sf"/>
</dbReference>
<dbReference type="Pfam" id="PF12697">
    <property type="entry name" value="Abhydrolase_6"/>
    <property type="match status" value="1"/>
</dbReference>
<dbReference type="OrthoDB" id="190201at2759"/>
<dbReference type="AlphaFoldDB" id="A0A2B7XVU5"/>
<dbReference type="PANTHER" id="PTHR43798:SF31">
    <property type="entry name" value="AB HYDROLASE SUPERFAMILY PROTEIN YCLE"/>
    <property type="match status" value="1"/>
</dbReference>
<dbReference type="EMBL" id="PDNB01000049">
    <property type="protein sequence ID" value="PGH13130.1"/>
    <property type="molecule type" value="Genomic_DNA"/>
</dbReference>
<feature type="chain" id="PRO_5013333048" description="AB hydrolase-1 domain-containing protein" evidence="2">
    <location>
        <begin position="22"/>
        <end position="371"/>
    </location>
</feature>
<keyword evidence="5" id="KW-1185">Reference proteome</keyword>
<keyword evidence="1" id="KW-0378">Hydrolase</keyword>
<gene>
    <name evidence="4" type="ORF">AJ79_03837</name>
</gene>
<sequence length="371" mass="40584">MVKRQFLQFILPFGLPLLAGAAHTCYDLALIVTAHSKTRQIIIPFLSLDNRNLISDRYTAIASSVTAVLPMVPVGGTYNISSTYCEPDEPTESVQLLAHGTSYNKKYWNVFRLPVQQAERYSWVNFATEKGYATFAIDRLGTGDSTLADPLLEVQMSLEAEILHGIVGMLRAGAVKGRHFQKVALVGHSTGSIIGKLVSVNHSEDFDALVLAGFTTHVPELLYYNSSEIPLPAALVNPSKWGQRHLGLTFPLKSTIERSFYGSNGNYDPTIVAQDFDNTEPFSMGQVVTPNSALNPSPSYAKPVHGLVGQHDTDRCNGTCSYGPTNIPGNIAGVFPPSRNFTYHIVPNTGHNLNLHYSAAESFEVAHYSLR</sequence>
<dbReference type="Proteomes" id="UP000223968">
    <property type="component" value="Unassembled WGS sequence"/>
</dbReference>
<reference evidence="4 5" key="1">
    <citation type="submission" date="2017-10" db="EMBL/GenBank/DDBJ databases">
        <title>Comparative genomics in systemic dimorphic fungi from Ajellomycetaceae.</title>
        <authorList>
            <person name="Munoz J.F."/>
            <person name="Mcewen J.G."/>
            <person name="Clay O.K."/>
            <person name="Cuomo C.A."/>
        </authorList>
    </citation>
    <scope>NUCLEOTIDE SEQUENCE [LARGE SCALE GENOMIC DNA]</scope>
    <source>
        <strain evidence="4 5">UAMH5409</strain>
    </source>
</reference>
<dbReference type="SUPFAM" id="SSF53474">
    <property type="entry name" value="alpha/beta-Hydrolases"/>
    <property type="match status" value="1"/>
</dbReference>
<evidence type="ECO:0000256" key="1">
    <source>
        <dbReference type="ARBA" id="ARBA00022801"/>
    </source>
</evidence>
<dbReference type="GO" id="GO:0016787">
    <property type="term" value="F:hydrolase activity"/>
    <property type="evidence" value="ECO:0007669"/>
    <property type="project" value="UniProtKB-KW"/>
</dbReference>
<feature type="domain" description="AB hydrolase-1" evidence="3">
    <location>
        <begin position="96"/>
        <end position="356"/>
    </location>
</feature>
<proteinExistence type="predicted"/>
<comment type="caution">
    <text evidence="4">The sequence shown here is derived from an EMBL/GenBank/DDBJ whole genome shotgun (WGS) entry which is preliminary data.</text>
</comment>
<evidence type="ECO:0000259" key="3">
    <source>
        <dbReference type="Pfam" id="PF12697"/>
    </source>
</evidence>
<accession>A0A2B7XVU5</accession>
<dbReference type="Gene3D" id="3.40.50.1820">
    <property type="entry name" value="alpha/beta hydrolase"/>
    <property type="match status" value="1"/>
</dbReference>
<feature type="signal peptide" evidence="2">
    <location>
        <begin position="1"/>
        <end position="21"/>
    </location>
</feature>
<keyword evidence="2" id="KW-0732">Signal</keyword>
<dbReference type="PANTHER" id="PTHR43798">
    <property type="entry name" value="MONOACYLGLYCEROL LIPASE"/>
    <property type="match status" value="1"/>
</dbReference>
<name>A0A2B7XVU5_9EURO</name>
<dbReference type="STRING" id="1447875.A0A2B7XVU5"/>
<protein>
    <recommendedName>
        <fullName evidence="3">AB hydrolase-1 domain-containing protein</fullName>
    </recommendedName>
</protein>
<organism evidence="4 5">
    <name type="scientific">Helicocarpus griseus UAMH5409</name>
    <dbReference type="NCBI Taxonomy" id="1447875"/>
    <lineage>
        <taxon>Eukaryota</taxon>
        <taxon>Fungi</taxon>
        <taxon>Dikarya</taxon>
        <taxon>Ascomycota</taxon>
        <taxon>Pezizomycotina</taxon>
        <taxon>Eurotiomycetes</taxon>
        <taxon>Eurotiomycetidae</taxon>
        <taxon>Onygenales</taxon>
        <taxon>Ajellomycetaceae</taxon>
        <taxon>Helicocarpus</taxon>
    </lineage>
</organism>